<evidence type="ECO:0000313" key="3">
    <source>
        <dbReference type="EMBL" id="BBJ46679.1"/>
    </source>
</evidence>
<dbReference type="Gene3D" id="1.10.10.10">
    <property type="entry name" value="Winged helix-like DNA-binding domain superfamily/Winged helix DNA-binding domain"/>
    <property type="match status" value="1"/>
</dbReference>
<dbReference type="InterPro" id="IPR013538">
    <property type="entry name" value="ASHA1/2-like_C"/>
</dbReference>
<proteinExistence type="inferred from homology"/>
<dbReference type="PRINTS" id="PR00778">
    <property type="entry name" value="HTHARSR"/>
</dbReference>
<dbReference type="PANTHER" id="PTHR38600">
    <property type="entry name" value="TRANSCRIPTIONAL REGULATORY PROTEIN"/>
    <property type="match status" value="1"/>
</dbReference>
<dbReference type="CDD" id="cd08893">
    <property type="entry name" value="SRPBCC_CalC_Aha1-like_GntR-HTH"/>
    <property type="match status" value="1"/>
</dbReference>
<dbReference type="NCBIfam" id="NF033788">
    <property type="entry name" value="HTH_metalloreg"/>
    <property type="match status" value="1"/>
</dbReference>
<protein>
    <submittedName>
        <fullName evidence="3">Putative transcriptional regulator, ArsR family protein</fullName>
    </submittedName>
</protein>
<evidence type="ECO:0000313" key="4">
    <source>
        <dbReference type="Proteomes" id="UP000463951"/>
    </source>
</evidence>
<dbReference type="Pfam" id="PF12840">
    <property type="entry name" value="HTH_20"/>
    <property type="match status" value="1"/>
</dbReference>
<sequence>MDKVFKALADQTRRYLLDMLHEHNGQTLGELCRRLEMTRQSATQHLAVLEAANLVSTVRRGREKLHYLNPVPLNEIQERWIDKFERPRLRALSWVKQQAEKAEEAMADKPAFVYVIYIESTPEKVWHALTDADLTAKYWGHSNVSDWQVGSPWEHRRTDGSGTADVVGTVVESSPPTRLVTTWAAPDADATAEPSRVTFDIQPHGDIVRLTVTHENLADEAERTAAAGGWAAVLSNLKSLIETGSPLPQQPWLIPQ</sequence>
<dbReference type="PANTHER" id="PTHR38600:SF1">
    <property type="entry name" value="TRANSCRIPTIONAL REGULATORY PROTEIN"/>
    <property type="match status" value="1"/>
</dbReference>
<dbReference type="EMBL" id="AP019620">
    <property type="protein sequence ID" value="BBJ46679.1"/>
    <property type="molecule type" value="Genomic_DNA"/>
</dbReference>
<evidence type="ECO:0000259" key="2">
    <source>
        <dbReference type="PROSITE" id="PS50987"/>
    </source>
</evidence>
<organism evidence="3 4">
    <name type="scientific">Streptomyces antimycoticus</name>
    <dbReference type="NCBI Taxonomy" id="68175"/>
    <lineage>
        <taxon>Bacteria</taxon>
        <taxon>Bacillati</taxon>
        <taxon>Actinomycetota</taxon>
        <taxon>Actinomycetes</taxon>
        <taxon>Kitasatosporales</taxon>
        <taxon>Streptomycetaceae</taxon>
        <taxon>Streptomyces</taxon>
        <taxon>Streptomyces violaceusniger group</taxon>
    </lineage>
</organism>
<dbReference type="SUPFAM" id="SSF55961">
    <property type="entry name" value="Bet v1-like"/>
    <property type="match status" value="1"/>
</dbReference>
<dbReference type="SMART" id="SM00418">
    <property type="entry name" value="HTH_ARSR"/>
    <property type="match status" value="1"/>
</dbReference>
<dbReference type="Gene3D" id="3.30.530.20">
    <property type="match status" value="1"/>
</dbReference>
<dbReference type="InterPro" id="IPR036388">
    <property type="entry name" value="WH-like_DNA-bd_sf"/>
</dbReference>
<reference evidence="3 4" key="1">
    <citation type="journal article" date="2020" name="Int. J. Syst. Evol. Microbiol.">
        <title>Reclassification of Streptomyces castelarensis and Streptomyces sporoclivatus as later heterotypic synonyms of Streptomyces antimycoticus.</title>
        <authorList>
            <person name="Komaki H."/>
            <person name="Tamura T."/>
        </authorList>
    </citation>
    <scope>NUCLEOTIDE SEQUENCE [LARGE SCALE GENOMIC DNA]</scope>
    <source>
        <strain evidence="3 4">NBRC 100767</strain>
    </source>
</reference>
<comment type="similarity">
    <text evidence="1">Belongs to the AHA1 family.</text>
</comment>
<gene>
    <name evidence="3" type="ORF">SSPO_093970</name>
</gene>
<dbReference type="InterPro" id="IPR001845">
    <property type="entry name" value="HTH_ArsR_DNA-bd_dom"/>
</dbReference>
<dbReference type="InterPro" id="IPR036390">
    <property type="entry name" value="WH_DNA-bd_sf"/>
</dbReference>
<dbReference type="SUPFAM" id="SSF46785">
    <property type="entry name" value="Winged helix' DNA-binding domain"/>
    <property type="match status" value="1"/>
</dbReference>
<feature type="domain" description="HTH arsR-type" evidence="2">
    <location>
        <begin position="1"/>
        <end position="88"/>
    </location>
</feature>
<name>A0A499VCE1_9ACTN</name>
<dbReference type="Pfam" id="PF08327">
    <property type="entry name" value="AHSA1"/>
    <property type="match status" value="1"/>
</dbReference>
<dbReference type="Proteomes" id="UP000463951">
    <property type="component" value="Chromosome"/>
</dbReference>
<dbReference type="AlphaFoldDB" id="A0A499VCE1"/>
<evidence type="ECO:0000256" key="1">
    <source>
        <dbReference type="ARBA" id="ARBA00006817"/>
    </source>
</evidence>
<dbReference type="PROSITE" id="PS50987">
    <property type="entry name" value="HTH_ARSR_2"/>
    <property type="match status" value="1"/>
</dbReference>
<dbReference type="CDD" id="cd00090">
    <property type="entry name" value="HTH_ARSR"/>
    <property type="match status" value="1"/>
</dbReference>
<dbReference type="GO" id="GO:0003700">
    <property type="term" value="F:DNA-binding transcription factor activity"/>
    <property type="evidence" value="ECO:0007669"/>
    <property type="project" value="InterPro"/>
</dbReference>
<accession>A0A499VCE1</accession>
<dbReference type="InterPro" id="IPR023393">
    <property type="entry name" value="START-like_dom_sf"/>
</dbReference>
<dbReference type="InterPro" id="IPR011991">
    <property type="entry name" value="ArsR-like_HTH"/>
</dbReference>